<reference evidence="1 2" key="1">
    <citation type="journal article" date="2020" name="Nat. Commun.">
        <title>The structures of two archaeal type IV pili illuminate evolutionary relationships.</title>
        <authorList>
            <person name="Wang F."/>
            <person name="Baquero D.P."/>
            <person name="Su Z."/>
            <person name="Beltran L.C."/>
            <person name="Prangishvili D."/>
            <person name="Krupovic M."/>
            <person name="Egelman E.H."/>
        </authorList>
    </citation>
    <scope>NUCLEOTIDE SEQUENCE [LARGE SCALE GENOMIC DNA]</scope>
    <source>
        <strain evidence="1 2">2GA</strain>
    </source>
</reference>
<dbReference type="OMA" id="LELWVEY"/>
<dbReference type="Proteomes" id="UP000554766">
    <property type="component" value="Unassembled WGS sequence"/>
</dbReference>
<dbReference type="RefSeq" id="WP_011900121.1">
    <property type="nucleotide sequence ID" value="NZ_JAAVJF010000001.1"/>
</dbReference>
<evidence type="ECO:0000313" key="2">
    <source>
        <dbReference type="Proteomes" id="UP000554766"/>
    </source>
</evidence>
<dbReference type="AlphaFoldDB" id="A0A7L4P710"/>
<sequence>MVPLEKVEKLKEGGYDVVVRGDVVEIYFTTPTLGEAASAPETGDERRRFVVRGIVQGEQVKFTEAYVEEGQDRRRVNLADLELWIEYLKSL</sequence>
<name>A0A7L4P710_9CREN</name>
<proteinExistence type="predicted"/>
<keyword evidence="2" id="KW-1185">Reference proteome</keyword>
<comment type="caution">
    <text evidence="1">The sequence shown here is derived from an EMBL/GenBank/DDBJ whole genome shotgun (WGS) entry which is preliminary data.</text>
</comment>
<evidence type="ECO:0000313" key="1">
    <source>
        <dbReference type="EMBL" id="NYR14849.1"/>
    </source>
</evidence>
<dbReference type="EMBL" id="JAAVJF010000001">
    <property type="protein sequence ID" value="NYR14849.1"/>
    <property type="molecule type" value="Genomic_DNA"/>
</dbReference>
<protein>
    <submittedName>
        <fullName evidence="1">Uncharacterized protein</fullName>
    </submittedName>
</protein>
<accession>A0A7L4P710</accession>
<gene>
    <name evidence="1" type="ORF">HC235_02510</name>
</gene>
<dbReference type="GeneID" id="5055945"/>
<organism evidence="1 2">
    <name type="scientific">Pyrobaculum arsenaticum</name>
    <dbReference type="NCBI Taxonomy" id="121277"/>
    <lineage>
        <taxon>Archaea</taxon>
        <taxon>Thermoproteota</taxon>
        <taxon>Thermoprotei</taxon>
        <taxon>Thermoproteales</taxon>
        <taxon>Thermoproteaceae</taxon>
        <taxon>Pyrobaculum</taxon>
    </lineage>
</organism>